<protein>
    <submittedName>
        <fullName evidence="3">GTP pyrophosphokinase</fullName>
    </submittedName>
</protein>
<dbReference type="GO" id="GO:0015969">
    <property type="term" value="P:guanosine tetraphosphate metabolic process"/>
    <property type="evidence" value="ECO:0007669"/>
    <property type="project" value="InterPro"/>
</dbReference>
<comment type="caution">
    <text evidence="3">The sequence shown here is derived from an EMBL/GenBank/DDBJ whole genome shotgun (WGS) entry which is preliminary data.</text>
</comment>
<name>A0A9D1GJW4_9FIRM</name>
<dbReference type="SUPFAM" id="SSF81301">
    <property type="entry name" value="Nucleotidyltransferase"/>
    <property type="match status" value="1"/>
</dbReference>
<dbReference type="Proteomes" id="UP000886860">
    <property type="component" value="Unassembled WGS sequence"/>
</dbReference>
<evidence type="ECO:0000313" key="3">
    <source>
        <dbReference type="EMBL" id="HIT42201.1"/>
    </source>
</evidence>
<sequence>MKTQDLKKFKSSSFLVKSNSAISMLLAKLEIANAELSMKLGRNVLINMCGRVKTIESIQAKCRKKGYDATYECAMEKINDIIGVRGVCSFEDDVYRVAEVLSTHQDLKIIKRKDYIQQPKNSGYRSLHLIVEIPIYFQGEMQWIRAEIQLRTTAMDFWAGVDHQLRYKKGKKEAVLIGKELKEYSQAVAELDRKMVELRKRIDAI</sequence>
<dbReference type="CDD" id="cd05399">
    <property type="entry name" value="NT_Rel-Spo_like"/>
    <property type="match status" value="1"/>
</dbReference>
<evidence type="ECO:0000259" key="2">
    <source>
        <dbReference type="SMART" id="SM00954"/>
    </source>
</evidence>
<gene>
    <name evidence="3" type="ORF">IAB60_08945</name>
</gene>
<organism evidence="3 4">
    <name type="scientific">Candidatus Caccovicinus merdipullorum</name>
    <dbReference type="NCBI Taxonomy" id="2840724"/>
    <lineage>
        <taxon>Bacteria</taxon>
        <taxon>Bacillati</taxon>
        <taxon>Bacillota</taxon>
        <taxon>Clostridia</taxon>
        <taxon>Eubacteriales</taxon>
        <taxon>Candidatus Caccovicinus</taxon>
    </lineage>
</organism>
<dbReference type="InterPro" id="IPR007685">
    <property type="entry name" value="RelA_SpoT"/>
</dbReference>
<evidence type="ECO:0000256" key="1">
    <source>
        <dbReference type="ARBA" id="ARBA00004976"/>
    </source>
</evidence>
<accession>A0A9D1GJW4</accession>
<feature type="domain" description="RelA/SpoT" evidence="2">
    <location>
        <begin position="50"/>
        <end position="173"/>
    </location>
</feature>
<reference evidence="3" key="2">
    <citation type="journal article" date="2021" name="PeerJ">
        <title>Extensive microbial diversity within the chicken gut microbiome revealed by metagenomics and culture.</title>
        <authorList>
            <person name="Gilroy R."/>
            <person name="Ravi A."/>
            <person name="Getino M."/>
            <person name="Pursley I."/>
            <person name="Horton D.L."/>
            <person name="Alikhan N.F."/>
            <person name="Baker D."/>
            <person name="Gharbi K."/>
            <person name="Hall N."/>
            <person name="Watson M."/>
            <person name="Adriaenssens E.M."/>
            <person name="Foster-Nyarko E."/>
            <person name="Jarju S."/>
            <person name="Secka A."/>
            <person name="Antonio M."/>
            <person name="Oren A."/>
            <person name="Chaudhuri R.R."/>
            <person name="La Ragione R."/>
            <person name="Hildebrand F."/>
            <person name="Pallen M.J."/>
        </authorList>
    </citation>
    <scope>NUCLEOTIDE SEQUENCE</scope>
    <source>
        <strain evidence="3">CHK123-3438</strain>
    </source>
</reference>
<dbReference type="EMBL" id="DVKS01000154">
    <property type="protein sequence ID" value="HIT42201.1"/>
    <property type="molecule type" value="Genomic_DNA"/>
</dbReference>
<comment type="pathway">
    <text evidence="1">Purine metabolism; ppGpp biosynthesis; ppGpp from GTP: step 1/2.</text>
</comment>
<dbReference type="InterPro" id="IPR043519">
    <property type="entry name" value="NT_sf"/>
</dbReference>
<dbReference type="Gene3D" id="3.30.460.10">
    <property type="entry name" value="Beta Polymerase, domain 2"/>
    <property type="match status" value="1"/>
</dbReference>
<dbReference type="AlphaFoldDB" id="A0A9D1GJW4"/>
<reference evidence="3" key="1">
    <citation type="submission" date="2020-10" db="EMBL/GenBank/DDBJ databases">
        <authorList>
            <person name="Gilroy R."/>
        </authorList>
    </citation>
    <scope>NUCLEOTIDE SEQUENCE</scope>
    <source>
        <strain evidence="3">CHK123-3438</strain>
    </source>
</reference>
<dbReference type="Gene3D" id="1.10.287.860">
    <property type="entry name" value="Nucleotidyltransferase"/>
    <property type="match status" value="1"/>
</dbReference>
<evidence type="ECO:0000313" key="4">
    <source>
        <dbReference type="Proteomes" id="UP000886860"/>
    </source>
</evidence>
<dbReference type="PANTHER" id="PTHR47837">
    <property type="entry name" value="GTP PYROPHOSPHOKINASE YJBM"/>
    <property type="match status" value="1"/>
</dbReference>
<dbReference type="Pfam" id="PF04607">
    <property type="entry name" value="RelA_SpoT"/>
    <property type="match status" value="1"/>
</dbReference>
<proteinExistence type="predicted"/>
<dbReference type="SMART" id="SM00954">
    <property type="entry name" value="RelA_SpoT"/>
    <property type="match status" value="1"/>
</dbReference>
<dbReference type="InterPro" id="IPR052366">
    <property type="entry name" value="GTP_Pyrophosphokinase"/>
</dbReference>
<dbReference type="PANTHER" id="PTHR47837:SF2">
    <property type="entry name" value="GTP PYROPHOSPHOKINASE YWAC"/>
    <property type="match status" value="1"/>
</dbReference>